<accession>A0ABU6WIV5</accession>
<keyword evidence="1" id="KW-0175">Coiled coil</keyword>
<name>A0ABU6WIV5_9FABA</name>
<protein>
    <recommendedName>
        <fullName evidence="4">Flotillin-like</fullName>
    </recommendedName>
</protein>
<dbReference type="Proteomes" id="UP001341840">
    <property type="component" value="Unassembled WGS sequence"/>
</dbReference>
<dbReference type="EMBL" id="JASCZI010181764">
    <property type="protein sequence ID" value="MED6185732.1"/>
    <property type="molecule type" value="Genomic_DNA"/>
</dbReference>
<evidence type="ECO:0000313" key="3">
    <source>
        <dbReference type="Proteomes" id="UP001341840"/>
    </source>
</evidence>
<comment type="caution">
    <text evidence="2">The sequence shown here is derived from an EMBL/GenBank/DDBJ whole genome shotgun (WGS) entry which is preliminary data.</text>
</comment>
<organism evidence="2 3">
    <name type="scientific">Stylosanthes scabra</name>
    <dbReference type="NCBI Taxonomy" id="79078"/>
    <lineage>
        <taxon>Eukaryota</taxon>
        <taxon>Viridiplantae</taxon>
        <taxon>Streptophyta</taxon>
        <taxon>Embryophyta</taxon>
        <taxon>Tracheophyta</taxon>
        <taxon>Spermatophyta</taxon>
        <taxon>Magnoliopsida</taxon>
        <taxon>eudicotyledons</taxon>
        <taxon>Gunneridae</taxon>
        <taxon>Pentapetalae</taxon>
        <taxon>rosids</taxon>
        <taxon>fabids</taxon>
        <taxon>Fabales</taxon>
        <taxon>Fabaceae</taxon>
        <taxon>Papilionoideae</taxon>
        <taxon>50 kb inversion clade</taxon>
        <taxon>dalbergioids sensu lato</taxon>
        <taxon>Dalbergieae</taxon>
        <taxon>Pterocarpus clade</taxon>
        <taxon>Stylosanthes</taxon>
    </lineage>
</organism>
<gene>
    <name evidence="2" type="ORF">PIB30_059888</name>
</gene>
<evidence type="ECO:0000256" key="1">
    <source>
        <dbReference type="SAM" id="Coils"/>
    </source>
</evidence>
<feature type="coiled-coil region" evidence="1">
    <location>
        <begin position="35"/>
        <end position="76"/>
    </location>
</feature>
<evidence type="ECO:0008006" key="4">
    <source>
        <dbReference type="Google" id="ProtNLM"/>
    </source>
</evidence>
<reference evidence="2 3" key="1">
    <citation type="journal article" date="2023" name="Plants (Basel)">
        <title>Bridging the Gap: Combining Genomics and Transcriptomics Approaches to Understand Stylosanthes scabra, an Orphan Legume from the Brazilian Caatinga.</title>
        <authorList>
            <person name="Ferreira-Neto J.R.C."/>
            <person name="da Silva M.D."/>
            <person name="Binneck E."/>
            <person name="de Melo N.F."/>
            <person name="da Silva R.H."/>
            <person name="de Melo A.L.T.M."/>
            <person name="Pandolfi V."/>
            <person name="Bustamante F.O."/>
            <person name="Brasileiro-Vidal A.C."/>
            <person name="Benko-Iseppon A.M."/>
        </authorList>
    </citation>
    <scope>NUCLEOTIDE SEQUENCE [LARGE SCALE GENOMIC DNA]</scope>
    <source>
        <tissue evidence="2">Leaves</tissue>
    </source>
</reference>
<evidence type="ECO:0000313" key="2">
    <source>
        <dbReference type="EMBL" id="MED6185732.1"/>
    </source>
</evidence>
<proteinExistence type="predicted"/>
<sequence length="165" mass="18748">MESIWWAEWASLRAATIMKSIEPRLTVADQWESRSVKLNGDLKALNLQKVEAKKEKAKAERAKALEKEKNLKVERRKDREAEPDREIQGLRKLASDEKACADKAEVSLSESERGREELIRMAQDSVFATERALKAQISLLLLDFDITQLGAFKVIVDGKIVDLPE</sequence>
<keyword evidence="3" id="KW-1185">Reference proteome</keyword>